<keyword evidence="5" id="KW-1185">Reference proteome</keyword>
<dbReference type="AlphaFoldDB" id="A0A4P2VK66"/>
<dbReference type="PROSITE" id="PS50853">
    <property type="entry name" value="FN3"/>
    <property type="match status" value="1"/>
</dbReference>
<feature type="domain" description="Fibronectin type-III" evidence="3">
    <location>
        <begin position="669"/>
        <end position="761"/>
    </location>
</feature>
<dbReference type="CDD" id="cd00063">
    <property type="entry name" value="FN3"/>
    <property type="match status" value="1"/>
</dbReference>
<dbReference type="OrthoDB" id="3648721at2"/>
<dbReference type="InterPro" id="IPR036116">
    <property type="entry name" value="FN3_sf"/>
</dbReference>
<dbReference type="PANTHER" id="PTHR47135">
    <property type="entry name" value="FIBRONECTIN TYPE III DOMAIN-CONTAINING PROTEIN 7"/>
    <property type="match status" value="1"/>
</dbReference>
<name>A0A4P2VK66_FLUSA</name>
<keyword evidence="2" id="KW-1133">Transmembrane helix</keyword>
<feature type="compositionally biased region" description="Basic and acidic residues" evidence="1">
    <location>
        <begin position="266"/>
        <end position="291"/>
    </location>
</feature>
<organism evidence="4 5">
    <name type="scientific">Fluviispira sanaruensis</name>
    <dbReference type="NCBI Taxonomy" id="2493639"/>
    <lineage>
        <taxon>Bacteria</taxon>
        <taxon>Pseudomonadati</taxon>
        <taxon>Bdellovibrionota</taxon>
        <taxon>Oligoflexia</taxon>
        <taxon>Silvanigrellales</taxon>
        <taxon>Silvanigrellaceae</taxon>
        <taxon>Fluviispira</taxon>
    </lineage>
</organism>
<evidence type="ECO:0000313" key="4">
    <source>
        <dbReference type="EMBL" id="BBH52968.1"/>
    </source>
</evidence>
<feature type="transmembrane region" description="Helical" evidence="2">
    <location>
        <begin position="12"/>
        <end position="31"/>
    </location>
</feature>
<dbReference type="Proteomes" id="UP000291236">
    <property type="component" value="Chromosome"/>
</dbReference>
<dbReference type="EMBL" id="AP019368">
    <property type="protein sequence ID" value="BBH52968.1"/>
    <property type="molecule type" value="Genomic_DNA"/>
</dbReference>
<dbReference type="PANTHER" id="PTHR47135:SF3">
    <property type="entry name" value="FIBRONECTIN TYPE-III DOMAIN-CONTAINING PROTEIN"/>
    <property type="match status" value="1"/>
</dbReference>
<dbReference type="SMART" id="SM00060">
    <property type="entry name" value="FN3"/>
    <property type="match status" value="4"/>
</dbReference>
<protein>
    <recommendedName>
        <fullName evidence="3">Fibronectin type-III domain-containing protein</fullName>
    </recommendedName>
</protein>
<feature type="region of interest" description="Disordered" evidence="1">
    <location>
        <begin position="260"/>
        <end position="293"/>
    </location>
</feature>
<sequence>MINAKQNTLRIKYLFNLILILLLSIISYTSLSQEKNNQTYQIKDGDNVLSILKKHKLTPIYGKNGYLSEIIRLNPETIHDEGNLIFPKNEIILPIKSLELTIPDSVNYAEYTKSIENFKTKFRNFKDNDNYVYMFYTVKNGDMISMLLQNLEATPIYGTYGSLNFTIELNPKKRMTKGDLIIPREKILLFIPMKIALKLMQKDEKSVLILKEKPKELNKKTYRDSNNFYTFSELEKLYKSKENEKFNLKIKNENQMEFINNSNSLDNKKDEASTLDNKKDNSNSLDNKNKEPTNIIYEDNPYNNINVPNIDIKPIQLTGKIENGIIKLTWDTNNKEYSNMYEIKRSIKSKNSYYTIKKLTTKNNYEDNKLQPGTEYFYTIVLHYGKEKKIKSNEISLVVEPKQPKLTANLKNGKVQLNWLTNNLFKGFKYEILRSENNLENFKSIMNNYSNSIYLDKNISLGSKYYYKVKIFYEKDINIFSNIVEISSKNFKPKLSGIIESNKVKLMWTKNNGNKILSYRVKRSQKNNRDFVTIANNIIENNYTDESALNGSTYYYYVEIMDDEKNPTVTNKIKIITTPPIPYNFRARLDKNNNIHLSWDIDKGNNSIKYHLSRSLSSMQNYEIIQDNLTEKSVTDFSAKKGLRYYYIVTAVDESHISQDSFEITIVSPPEKVSNFHGELIGHTIFLQWDFVKTNIDTHFILKRKSENDEDFIPLSEEITANNYTDLEILPQENYSYILLAVNEGGISLESNIIKIKSFFGKHTANSLGITNGISFYTLKETNQNIGSNDTFYTSASPYAQIEHTQNWSDHMRSHFALGVTYFDISKSPIYAFPQRQFYLFNANVGIQFDLNNDWKIMYEYSLNEKVLLQTDGYDQVNTLIRNFQSLKVLANYTFYKYGFLFVQVEAGPLITVPVQFSPANLQFGYESALKLTQQNNKFALEARLFYKVNPLKSENILSKESEIGLSGKIIFDLGFQ</sequence>
<dbReference type="InterPro" id="IPR003961">
    <property type="entry name" value="FN3_dom"/>
</dbReference>
<dbReference type="SUPFAM" id="SSF49265">
    <property type="entry name" value="Fibronectin type III"/>
    <property type="match status" value="3"/>
</dbReference>
<keyword evidence="2" id="KW-0472">Membrane</keyword>
<dbReference type="InterPro" id="IPR013783">
    <property type="entry name" value="Ig-like_fold"/>
</dbReference>
<evidence type="ECO:0000256" key="2">
    <source>
        <dbReference type="SAM" id="Phobius"/>
    </source>
</evidence>
<evidence type="ECO:0000259" key="3">
    <source>
        <dbReference type="PROSITE" id="PS50853"/>
    </source>
</evidence>
<dbReference type="RefSeq" id="WP_130607916.1">
    <property type="nucleotide sequence ID" value="NZ_AP019368.1"/>
</dbReference>
<proteinExistence type="predicted"/>
<dbReference type="Gene3D" id="2.60.40.10">
    <property type="entry name" value="Immunoglobulins"/>
    <property type="match status" value="5"/>
</dbReference>
<evidence type="ECO:0000313" key="5">
    <source>
        <dbReference type="Proteomes" id="UP000291236"/>
    </source>
</evidence>
<dbReference type="KEGG" id="sbf:JCM31447_14110"/>
<accession>A0A4P2VK66</accession>
<keyword evidence="2" id="KW-0812">Transmembrane</keyword>
<evidence type="ECO:0000256" key="1">
    <source>
        <dbReference type="SAM" id="MobiDB-lite"/>
    </source>
</evidence>
<reference evidence="4 5" key="1">
    <citation type="submission" date="2018-12" db="EMBL/GenBank/DDBJ databases">
        <title>Rubrispira sanarue gen. nov., sp., nov., a member of the order Silvanigrellales, isolated from a brackish lake in Hamamatsu Japan.</title>
        <authorList>
            <person name="Maejima Y."/>
            <person name="Iino T."/>
            <person name="Muraguchi Y."/>
            <person name="Fukuda K."/>
            <person name="Nojiri H."/>
            <person name="Ohkuma M."/>
            <person name="Moriuchi R."/>
            <person name="Dohra H."/>
            <person name="Kimbara K."/>
            <person name="Shintani M."/>
        </authorList>
    </citation>
    <scope>NUCLEOTIDE SEQUENCE [LARGE SCALE GENOMIC DNA]</scope>
    <source>
        <strain evidence="4 5">RF1110005</strain>
    </source>
</reference>
<gene>
    <name evidence="4" type="ORF">JCM31447_14110</name>
</gene>